<dbReference type="OrthoDB" id="9777385at2"/>
<accession>A0A1I0GJU4</accession>
<feature type="chain" id="PRO_5011617557" evidence="3">
    <location>
        <begin position="18"/>
        <end position="438"/>
    </location>
</feature>
<comment type="cofactor">
    <cofactor evidence="2">
        <name>Mn(2+)</name>
        <dbReference type="ChEBI" id="CHEBI:29035"/>
    </cofactor>
    <text evidence="2">The Mn(2+) ion enhances activity.</text>
</comment>
<protein>
    <submittedName>
        <fullName evidence="5">Hippurate hydrolase</fullName>
    </submittedName>
</protein>
<dbReference type="Pfam" id="PF01546">
    <property type="entry name" value="Peptidase_M20"/>
    <property type="match status" value="1"/>
</dbReference>
<dbReference type="InterPro" id="IPR011650">
    <property type="entry name" value="Peptidase_M20_dimer"/>
</dbReference>
<evidence type="ECO:0000259" key="4">
    <source>
        <dbReference type="Pfam" id="PF07687"/>
    </source>
</evidence>
<dbReference type="SUPFAM" id="SSF53187">
    <property type="entry name" value="Zn-dependent exopeptidases"/>
    <property type="match status" value="1"/>
</dbReference>
<evidence type="ECO:0000313" key="6">
    <source>
        <dbReference type="Proteomes" id="UP000199308"/>
    </source>
</evidence>
<feature type="binding site" evidence="2">
    <location>
        <position position="194"/>
    </location>
    <ligand>
        <name>Mn(2+)</name>
        <dbReference type="ChEBI" id="CHEBI:29035"/>
        <label>2</label>
    </ligand>
</feature>
<sequence length="438" mass="47049">MKLIIASLLAISTSAFAIDNVALEKAVAKDYKAHLKSLFIHFHQNPELSMAEFKTSKRLATEIRAAGFEVHEGIGKTGIVAIMKNGDGPTVMMRADMDGLPVKEDSGLSYQSKVTQVDPISGQEMPVMHACGHDVHITSLVGTARYMAANKDKWQGTLMLIGQPAEERIMGARKMMEEGIWDKYGKPDYAFAFHVSAGLETGVIDVQEGAAYAGSNSVDIIVHGVGAHGAYPHAGKDPIYIGSQIVIALQGLISRELPPKDAGVITVGAFNSGFKHNIISDKAHLQLTVRNASIETRDLLLNGVKRIATNIGRANGLPEDKLPEVIISKEEATPPTLNDTLLTKRMKATWKAALGKDKVVDLPNKGMGAEDFSYFIMDPYIPSVYWAIGGTPKAELEAANGGGSSIASHHSPFFKVSADSVPFGVQTTVLALMELMGK</sequence>
<feature type="binding site" evidence="2">
    <location>
        <position position="131"/>
    </location>
    <ligand>
        <name>Mn(2+)</name>
        <dbReference type="ChEBI" id="CHEBI:29035"/>
        <label>2</label>
    </ligand>
</feature>
<dbReference type="Gene3D" id="3.40.630.10">
    <property type="entry name" value="Zn peptidases"/>
    <property type="match status" value="1"/>
</dbReference>
<feature type="domain" description="Peptidase M20 dimerisation" evidence="4">
    <location>
        <begin position="214"/>
        <end position="311"/>
    </location>
</feature>
<proteinExistence type="predicted"/>
<dbReference type="PANTHER" id="PTHR11014">
    <property type="entry name" value="PEPTIDASE M20 FAMILY MEMBER"/>
    <property type="match status" value="1"/>
</dbReference>
<dbReference type="STRING" id="349064.SAMN05660429_02480"/>
<dbReference type="SUPFAM" id="SSF55031">
    <property type="entry name" value="Bacterial exopeptidase dimerisation domain"/>
    <property type="match status" value="1"/>
</dbReference>
<dbReference type="GO" id="GO:0016787">
    <property type="term" value="F:hydrolase activity"/>
    <property type="evidence" value="ECO:0007669"/>
    <property type="project" value="UniProtKB-KW"/>
</dbReference>
<dbReference type="Gene3D" id="3.30.70.360">
    <property type="match status" value="1"/>
</dbReference>
<feature type="binding site" evidence="2">
    <location>
        <position position="167"/>
    </location>
    <ligand>
        <name>Mn(2+)</name>
        <dbReference type="ChEBI" id="CHEBI:29035"/>
        <label>2</label>
    </ligand>
</feature>
<evidence type="ECO:0000256" key="1">
    <source>
        <dbReference type="ARBA" id="ARBA00022801"/>
    </source>
</evidence>
<dbReference type="InterPro" id="IPR002933">
    <property type="entry name" value="Peptidase_M20"/>
</dbReference>
<dbReference type="EMBL" id="FOHK01000012">
    <property type="protein sequence ID" value="SET71478.1"/>
    <property type="molecule type" value="Genomic_DNA"/>
</dbReference>
<dbReference type="InterPro" id="IPR036264">
    <property type="entry name" value="Bact_exopeptidase_dim_dom"/>
</dbReference>
<dbReference type="Pfam" id="PF07687">
    <property type="entry name" value="M20_dimer"/>
    <property type="match status" value="1"/>
</dbReference>
<dbReference type="RefSeq" id="WP_093330978.1">
    <property type="nucleotide sequence ID" value="NZ_AP027363.1"/>
</dbReference>
<keyword evidence="1 5" id="KW-0378">Hydrolase</keyword>
<dbReference type="PIRSF" id="PIRSF005962">
    <property type="entry name" value="Pept_M20D_amidohydro"/>
    <property type="match status" value="1"/>
</dbReference>
<evidence type="ECO:0000256" key="2">
    <source>
        <dbReference type="PIRSR" id="PIRSR005962-1"/>
    </source>
</evidence>
<organism evidence="5 6">
    <name type="scientific">Thalassotalea agarivorans</name>
    <name type="common">Thalassomonas agarivorans</name>
    <dbReference type="NCBI Taxonomy" id="349064"/>
    <lineage>
        <taxon>Bacteria</taxon>
        <taxon>Pseudomonadati</taxon>
        <taxon>Pseudomonadota</taxon>
        <taxon>Gammaproteobacteria</taxon>
        <taxon>Alteromonadales</taxon>
        <taxon>Colwelliaceae</taxon>
        <taxon>Thalassotalea</taxon>
    </lineage>
</organism>
<dbReference type="NCBIfam" id="TIGR01891">
    <property type="entry name" value="amidohydrolases"/>
    <property type="match status" value="1"/>
</dbReference>
<dbReference type="Proteomes" id="UP000199308">
    <property type="component" value="Unassembled WGS sequence"/>
</dbReference>
<dbReference type="PANTHER" id="PTHR11014:SF63">
    <property type="entry name" value="METALLOPEPTIDASE, PUTATIVE (AFU_ORTHOLOGUE AFUA_6G09600)-RELATED"/>
    <property type="match status" value="1"/>
</dbReference>
<feature type="binding site" evidence="2">
    <location>
        <position position="133"/>
    </location>
    <ligand>
        <name>Mn(2+)</name>
        <dbReference type="ChEBI" id="CHEBI:29035"/>
        <label>2</label>
    </ligand>
</feature>
<evidence type="ECO:0000313" key="5">
    <source>
        <dbReference type="EMBL" id="SET71478.1"/>
    </source>
</evidence>
<dbReference type="AlphaFoldDB" id="A0A1I0GJU4"/>
<keyword evidence="2" id="KW-0464">Manganese</keyword>
<keyword evidence="6" id="KW-1185">Reference proteome</keyword>
<dbReference type="GO" id="GO:0046872">
    <property type="term" value="F:metal ion binding"/>
    <property type="evidence" value="ECO:0007669"/>
    <property type="project" value="UniProtKB-KW"/>
</dbReference>
<feature type="signal peptide" evidence="3">
    <location>
        <begin position="1"/>
        <end position="17"/>
    </location>
</feature>
<name>A0A1I0GJU4_THASX</name>
<keyword evidence="2" id="KW-0479">Metal-binding</keyword>
<reference evidence="5 6" key="1">
    <citation type="submission" date="2016-10" db="EMBL/GenBank/DDBJ databases">
        <authorList>
            <person name="de Groot N.N."/>
        </authorList>
    </citation>
    <scope>NUCLEOTIDE SEQUENCE [LARGE SCALE GENOMIC DNA]</scope>
    <source>
        <strain evidence="5 6">DSM 19706</strain>
    </source>
</reference>
<dbReference type="InterPro" id="IPR017439">
    <property type="entry name" value="Amidohydrolase"/>
</dbReference>
<keyword evidence="3" id="KW-0732">Signal</keyword>
<evidence type="ECO:0000256" key="3">
    <source>
        <dbReference type="SAM" id="SignalP"/>
    </source>
</evidence>
<gene>
    <name evidence="5" type="ORF">SAMN05660429_02480</name>
</gene>
<feature type="binding site" evidence="2">
    <location>
        <position position="410"/>
    </location>
    <ligand>
        <name>Mn(2+)</name>
        <dbReference type="ChEBI" id="CHEBI:29035"/>
        <label>2</label>
    </ligand>
</feature>